<proteinExistence type="predicted"/>
<gene>
    <name evidence="1" type="ORF">A2368_04330</name>
</gene>
<evidence type="ECO:0000313" key="2">
    <source>
        <dbReference type="Proteomes" id="UP000176682"/>
    </source>
</evidence>
<protein>
    <submittedName>
        <fullName evidence="1">Uncharacterized protein</fullName>
    </submittedName>
</protein>
<comment type="caution">
    <text evidence="1">The sequence shown here is derived from an EMBL/GenBank/DDBJ whole genome shotgun (WGS) entry which is preliminary data.</text>
</comment>
<name>A0A1F5FG71_9BACT</name>
<dbReference type="EMBL" id="MFAM01000041">
    <property type="protein sequence ID" value="OGD78591.1"/>
    <property type="molecule type" value="Genomic_DNA"/>
</dbReference>
<dbReference type="AlphaFoldDB" id="A0A1F5FG71"/>
<reference evidence="1 2" key="1">
    <citation type="journal article" date="2016" name="Nat. Commun.">
        <title>Thousands of microbial genomes shed light on interconnected biogeochemical processes in an aquifer system.</title>
        <authorList>
            <person name="Anantharaman K."/>
            <person name="Brown C.T."/>
            <person name="Hug L.A."/>
            <person name="Sharon I."/>
            <person name="Castelle C.J."/>
            <person name="Probst A.J."/>
            <person name="Thomas B.C."/>
            <person name="Singh A."/>
            <person name="Wilkins M.J."/>
            <person name="Karaoz U."/>
            <person name="Brodie E.L."/>
            <person name="Williams K.H."/>
            <person name="Hubbard S.S."/>
            <person name="Banfield J.F."/>
        </authorList>
    </citation>
    <scope>NUCLEOTIDE SEQUENCE [LARGE SCALE GENOMIC DNA]</scope>
</reference>
<sequence>MGTAQIAKSGSVYDYFQPNHGPDHIRSLDGLPVGTRFYQMHTFQPREDPTEYVLAGAAFLHQGGFYVIPAIYLHDHSPSRAILTTVGLESYGLVPLEANMLKYHQQNWLRRVDAPPMPAAEIRQHLTQMLTWVKNPESIVEVERCLAAL</sequence>
<accession>A0A1F5FG71</accession>
<dbReference type="Proteomes" id="UP000176682">
    <property type="component" value="Unassembled WGS sequence"/>
</dbReference>
<evidence type="ECO:0000313" key="1">
    <source>
        <dbReference type="EMBL" id="OGD78591.1"/>
    </source>
</evidence>
<organism evidence="1 2">
    <name type="scientific">Candidatus Collierbacteria bacterium RIFOXYB1_FULL_49_13</name>
    <dbReference type="NCBI Taxonomy" id="1817728"/>
    <lineage>
        <taxon>Bacteria</taxon>
        <taxon>Candidatus Collieribacteriota</taxon>
    </lineage>
</organism>